<dbReference type="Proteomes" id="UP000484875">
    <property type="component" value="Unassembled WGS sequence"/>
</dbReference>
<feature type="domain" description="AlgX/AlgJ SGNH hydrolase-like" evidence="7">
    <location>
        <begin position="229"/>
        <end position="335"/>
    </location>
</feature>
<dbReference type="UniPathway" id="UPA00286"/>
<keyword evidence="5" id="KW-0574">Periplasm</keyword>
<keyword evidence="9" id="KW-1185">Reference proteome</keyword>
<dbReference type="Pfam" id="PF16822">
    <property type="entry name" value="ALGX"/>
    <property type="match status" value="1"/>
</dbReference>
<dbReference type="GO" id="GO:0016740">
    <property type="term" value="F:transferase activity"/>
    <property type="evidence" value="ECO:0007669"/>
    <property type="project" value="UniProtKB-KW"/>
</dbReference>
<comment type="caution">
    <text evidence="8">The sequence shown here is derived from an EMBL/GenBank/DDBJ whole genome shotgun (WGS) entry which is preliminary data.</text>
</comment>
<dbReference type="RefSeq" id="WP_161090300.1">
    <property type="nucleotide sequence ID" value="NZ_WWCV01000020.1"/>
</dbReference>
<gene>
    <name evidence="8" type="ORF">GTP81_13095</name>
</gene>
<evidence type="ECO:0000256" key="3">
    <source>
        <dbReference type="ARBA" id="ARBA00022679"/>
    </source>
</evidence>
<dbReference type="InterPro" id="IPR031811">
    <property type="entry name" value="ALGX/ALGJ_SGNH-like"/>
</dbReference>
<evidence type="ECO:0000313" key="8">
    <source>
        <dbReference type="EMBL" id="MYN17692.1"/>
    </source>
</evidence>
<dbReference type="GO" id="GO:0042597">
    <property type="term" value="C:periplasmic space"/>
    <property type="evidence" value="ECO:0007669"/>
    <property type="project" value="UniProtKB-SubCell"/>
</dbReference>
<keyword evidence="6" id="KW-0016">Alginate biosynthesis</keyword>
<evidence type="ECO:0000256" key="5">
    <source>
        <dbReference type="ARBA" id="ARBA00022764"/>
    </source>
</evidence>
<dbReference type="SUPFAM" id="SSF52266">
    <property type="entry name" value="SGNH hydrolase"/>
    <property type="match status" value="1"/>
</dbReference>
<evidence type="ECO:0000256" key="1">
    <source>
        <dbReference type="ARBA" id="ARBA00004418"/>
    </source>
</evidence>
<evidence type="ECO:0000256" key="2">
    <source>
        <dbReference type="ARBA" id="ARBA00005182"/>
    </source>
</evidence>
<proteinExistence type="predicted"/>
<evidence type="ECO:0000256" key="4">
    <source>
        <dbReference type="ARBA" id="ARBA00022729"/>
    </source>
</evidence>
<dbReference type="EMBL" id="WWCV01000020">
    <property type="protein sequence ID" value="MYN17692.1"/>
    <property type="molecule type" value="Genomic_DNA"/>
</dbReference>
<keyword evidence="4" id="KW-0732">Signal</keyword>
<dbReference type="AlphaFoldDB" id="A0A845HEK9"/>
<evidence type="ECO:0000259" key="7">
    <source>
        <dbReference type="Pfam" id="PF16822"/>
    </source>
</evidence>
<name>A0A845HEK9_9BURK</name>
<comment type="subcellular location">
    <subcellularLocation>
        <location evidence="1">Periplasm</location>
    </subcellularLocation>
</comment>
<comment type="pathway">
    <text evidence="2">Glycan biosynthesis; alginate biosynthesis.</text>
</comment>
<keyword evidence="3" id="KW-0808">Transferase</keyword>
<organism evidence="8 9">
    <name type="scientific">Duganella vulcania</name>
    <dbReference type="NCBI Taxonomy" id="2692166"/>
    <lineage>
        <taxon>Bacteria</taxon>
        <taxon>Pseudomonadati</taxon>
        <taxon>Pseudomonadota</taxon>
        <taxon>Betaproteobacteria</taxon>
        <taxon>Burkholderiales</taxon>
        <taxon>Oxalobacteraceae</taxon>
        <taxon>Telluria group</taxon>
        <taxon>Duganella</taxon>
    </lineage>
</organism>
<evidence type="ECO:0000313" key="9">
    <source>
        <dbReference type="Proteomes" id="UP000484875"/>
    </source>
</evidence>
<reference evidence="8 9" key="1">
    <citation type="submission" date="2019-12" db="EMBL/GenBank/DDBJ databases">
        <title>Novel species isolated from a subtropical stream in China.</title>
        <authorList>
            <person name="Lu H."/>
        </authorList>
    </citation>
    <scope>NUCLEOTIDE SEQUENCE [LARGE SCALE GENOMIC DNA]</scope>
    <source>
        <strain evidence="8 9">FT107W</strain>
    </source>
</reference>
<dbReference type="GO" id="GO:0042121">
    <property type="term" value="P:alginic acid biosynthetic process"/>
    <property type="evidence" value="ECO:0007669"/>
    <property type="project" value="UniProtKB-UniPathway"/>
</dbReference>
<sequence length="342" mass="38273">MRFYISMAAGAVLTLLAAELVFQLLPVSSGARMEATSDAAPYARYLPQQSMSYSYGWALGNAHRSKVNQQGFNNSPDLQDHAKVLVIGDSFIESLMLDQSQTVQGYLGASLHGGVYAASASANGLADSLQIARFFVPRIHPRNVVLFVEPTDVSGILSAPLHGHSAFSMSGDGVTVRHNPYRESSAKMWALHSALLRYTYYNLKLPEWFSGKFHGGQAQPPMDHDSYAQKRQAALQYYLEQLRLLGGEYGVRFVFLVDGDRKAMYANNRRGENTWQGDDRTAFLAMVRQYGFDVADMQPVFERDWALRRERLDFLPMDGHWNAVAHRLAARQLLPMLADSVR</sequence>
<accession>A0A845HEK9</accession>
<evidence type="ECO:0000256" key="6">
    <source>
        <dbReference type="ARBA" id="ARBA00022841"/>
    </source>
</evidence>
<protein>
    <recommendedName>
        <fullName evidence="7">AlgX/AlgJ SGNH hydrolase-like domain-containing protein</fullName>
    </recommendedName>
</protein>